<organism evidence="2 3">
    <name type="scientific">Candidatus Odoribacter faecigallinarum</name>
    <dbReference type="NCBI Taxonomy" id="2838706"/>
    <lineage>
        <taxon>Bacteria</taxon>
        <taxon>Pseudomonadati</taxon>
        <taxon>Bacteroidota</taxon>
        <taxon>Bacteroidia</taxon>
        <taxon>Bacteroidales</taxon>
        <taxon>Odoribacteraceae</taxon>
        <taxon>Odoribacter</taxon>
    </lineage>
</organism>
<gene>
    <name evidence="2" type="ORF">H9863_09715</name>
</gene>
<feature type="signal peptide" evidence="1">
    <location>
        <begin position="1"/>
        <end position="19"/>
    </location>
</feature>
<feature type="chain" id="PRO_5038351011" evidence="1">
    <location>
        <begin position="20"/>
        <end position="164"/>
    </location>
</feature>
<keyword evidence="1" id="KW-0732">Signal</keyword>
<reference evidence="2" key="1">
    <citation type="journal article" date="2021" name="PeerJ">
        <title>Extensive microbial diversity within the chicken gut microbiome revealed by metagenomics and culture.</title>
        <authorList>
            <person name="Gilroy R."/>
            <person name="Ravi A."/>
            <person name="Getino M."/>
            <person name="Pursley I."/>
            <person name="Horton D.L."/>
            <person name="Alikhan N.F."/>
            <person name="Baker D."/>
            <person name="Gharbi K."/>
            <person name="Hall N."/>
            <person name="Watson M."/>
            <person name="Adriaenssens E.M."/>
            <person name="Foster-Nyarko E."/>
            <person name="Jarju S."/>
            <person name="Secka A."/>
            <person name="Antonio M."/>
            <person name="Oren A."/>
            <person name="Chaudhuri R.R."/>
            <person name="La Ragione R."/>
            <person name="Hildebrand F."/>
            <person name="Pallen M.J."/>
        </authorList>
    </citation>
    <scope>NUCLEOTIDE SEQUENCE</scope>
    <source>
        <strain evidence="2">23274</strain>
    </source>
</reference>
<evidence type="ECO:0000313" key="3">
    <source>
        <dbReference type="Proteomes" id="UP000824202"/>
    </source>
</evidence>
<sequence length="164" mass="19840">MKKIILLIAAALFALPSFAQDYSPNRHVSLKDCGYDTLQYIKLNFWEHRNRYIGLPMDSLFNDIELEIKDFGYVIDEHRKVKGMIFNHLHRNEQAVFNRLNKPYYTLFIYFREPYTVNAESYPRRGVYWTETYRNFFKDFIIDRVLLVKMQNNKIIESLYSEDK</sequence>
<dbReference type="EMBL" id="DXFT01000190">
    <property type="protein sequence ID" value="HIX04371.1"/>
    <property type="molecule type" value="Genomic_DNA"/>
</dbReference>
<evidence type="ECO:0000313" key="2">
    <source>
        <dbReference type="EMBL" id="HIX04371.1"/>
    </source>
</evidence>
<accession>A0A9D1V1F8</accession>
<protein>
    <submittedName>
        <fullName evidence="2">Uncharacterized protein</fullName>
    </submittedName>
</protein>
<proteinExistence type="predicted"/>
<dbReference type="Proteomes" id="UP000824202">
    <property type="component" value="Unassembled WGS sequence"/>
</dbReference>
<dbReference type="AlphaFoldDB" id="A0A9D1V1F8"/>
<evidence type="ECO:0000256" key="1">
    <source>
        <dbReference type="SAM" id="SignalP"/>
    </source>
</evidence>
<name>A0A9D1V1F8_9BACT</name>
<reference evidence="2" key="2">
    <citation type="submission" date="2021-04" db="EMBL/GenBank/DDBJ databases">
        <authorList>
            <person name="Gilroy R."/>
        </authorList>
    </citation>
    <scope>NUCLEOTIDE SEQUENCE</scope>
    <source>
        <strain evidence="2">23274</strain>
    </source>
</reference>
<comment type="caution">
    <text evidence="2">The sequence shown here is derived from an EMBL/GenBank/DDBJ whole genome shotgun (WGS) entry which is preliminary data.</text>
</comment>